<feature type="region of interest" description="Disordered" evidence="4">
    <location>
        <begin position="247"/>
        <end position="272"/>
    </location>
</feature>
<evidence type="ECO:0000313" key="6">
    <source>
        <dbReference type="EMBL" id="KEZ43648.1"/>
    </source>
</evidence>
<keyword evidence="2 3" id="KW-0040">ANK repeat</keyword>
<feature type="repeat" description="ANK" evidence="3">
    <location>
        <begin position="269"/>
        <end position="291"/>
    </location>
</feature>
<feature type="repeat" description="ANK" evidence="3">
    <location>
        <begin position="303"/>
        <end position="335"/>
    </location>
</feature>
<reference evidence="6 7" key="1">
    <citation type="journal article" date="2014" name="Genome Announc.">
        <title>Draft genome sequence of the pathogenic fungus Scedosporium apiospermum.</title>
        <authorList>
            <person name="Vandeputte P."/>
            <person name="Ghamrawi S."/>
            <person name="Rechenmann M."/>
            <person name="Iltis A."/>
            <person name="Giraud S."/>
            <person name="Fleury M."/>
            <person name="Thornton C."/>
            <person name="Delhaes L."/>
            <person name="Meyer W."/>
            <person name="Papon N."/>
            <person name="Bouchara J.P."/>
        </authorList>
    </citation>
    <scope>NUCLEOTIDE SEQUENCE [LARGE SCALE GENOMIC DNA]</scope>
    <source>
        <strain evidence="6 7">IHEM 14462</strain>
    </source>
</reference>
<name>A0A084G8I6_PSEDA</name>
<dbReference type="Proteomes" id="UP000028545">
    <property type="component" value="Unassembled WGS sequence"/>
</dbReference>
<feature type="repeat" description="ANK" evidence="3">
    <location>
        <begin position="337"/>
        <end position="369"/>
    </location>
</feature>
<dbReference type="Pfam" id="PF00023">
    <property type="entry name" value="Ank"/>
    <property type="match status" value="3"/>
</dbReference>
<protein>
    <recommendedName>
        <fullName evidence="5">Clr5 domain-containing protein</fullName>
    </recommendedName>
</protein>
<feature type="repeat" description="ANK" evidence="3">
    <location>
        <begin position="637"/>
        <end position="669"/>
    </location>
</feature>
<dbReference type="PANTHER" id="PTHR24171">
    <property type="entry name" value="ANKYRIN REPEAT DOMAIN-CONTAINING PROTEIN 39-RELATED"/>
    <property type="match status" value="1"/>
</dbReference>
<dbReference type="InterPro" id="IPR025676">
    <property type="entry name" value="Clr5_dom"/>
</dbReference>
<dbReference type="GeneID" id="27723322"/>
<dbReference type="SMART" id="SM00248">
    <property type="entry name" value="ANK"/>
    <property type="match status" value="13"/>
</dbReference>
<dbReference type="InterPro" id="IPR036770">
    <property type="entry name" value="Ankyrin_rpt-contain_sf"/>
</dbReference>
<dbReference type="KEGG" id="sapo:SAPIO_CDS4250"/>
<comment type="caution">
    <text evidence="6">The sequence shown here is derived from an EMBL/GenBank/DDBJ whole genome shotgun (WGS) entry which is preliminary data.</text>
</comment>
<feature type="repeat" description="ANK" evidence="3">
    <location>
        <begin position="504"/>
        <end position="536"/>
    </location>
</feature>
<dbReference type="HOGENOM" id="CLU_000134_48_9_1"/>
<evidence type="ECO:0000256" key="2">
    <source>
        <dbReference type="ARBA" id="ARBA00023043"/>
    </source>
</evidence>
<evidence type="ECO:0000256" key="3">
    <source>
        <dbReference type="PROSITE-ProRule" id="PRU00023"/>
    </source>
</evidence>
<keyword evidence="1" id="KW-0677">Repeat</keyword>
<feature type="repeat" description="ANK" evidence="3">
    <location>
        <begin position="604"/>
        <end position="636"/>
    </location>
</feature>
<feature type="repeat" description="ANK" evidence="3">
    <location>
        <begin position="370"/>
        <end position="402"/>
    </location>
</feature>
<feature type="repeat" description="ANK" evidence="3">
    <location>
        <begin position="471"/>
        <end position="503"/>
    </location>
</feature>
<dbReference type="InterPro" id="IPR002110">
    <property type="entry name" value="Ankyrin_rpt"/>
</dbReference>
<feature type="repeat" description="ANK" evidence="3">
    <location>
        <begin position="437"/>
        <end position="469"/>
    </location>
</feature>
<accession>A0A084G8I6</accession>
<dbReference type="SUPFAM" id="SSF48403">
    <property type="entry name" value="Ankyrin repeat"/>
    <property type="match status" value="2"/>
</dbReference>
<proteinExistence type="predicted"/>
<feature type="repeat" description="ANK" evidence="3">
    <location>
        <begin position="571"/>
        <end position="603"/>
    </location>
</feature>
<evidence type="ECO:0000256" key="1">
    <source>
        <dbReference type="ARBA" id="ARBA00022737"/>
    </source>
</evidence>
<dbReference type="OrthoDB" id="4772757at2759"/>
<dbReference type="PROSITE" id="PS50297">
    <property type="entry name" value="ANK_REP_REGION"/>
    <property type="match status" value="13"/>
</dbReference>
<dbReference type="Pfam" id="PF12796">
    <property type="entry name" value="Ank_2"/>
    <property type="match status" value="4"/>
</dbReference>
<dbReference type="Gene3D" id="1.25.40.20">
    <property type="entry name" value="Ankyrin repeat-containing domain"/>
    <property type="match status" value="3"/>
</dbReference>
<organism evidence="6 7">
    <name type="scientific">Pseudallescheria apiosperma</name>
    <name type="common">Scedosporium apiospermum</name>
    <dbReference type="NCBI Taxonomy" id="563466"/>
    <lineage>
        <taxon>Eukaryota</taxon>
        <taxon>Fungi</taxon>
        <taxon>Dikarya</taxon>
        <taxon>Ascomycota</taxon>
        <taxon>Pezizomycotina</taxon>
        <taxon>Sordariomycetes</taxon>
        <taxon>Hypocreomycetidae</taxon>
        <taxon>Microascales</taxon>
        <taxon>Microascaceae</taxon>
        <taxon>Scedosporium</taxon>
    </lineage>
</organism>
<dbReference type="Pfam" id="PF14420">
    <property type="entry name" value="Clr5"/>
    <property type="match status" value="1"/>
</dbReference>
<dbReference type="PANTHER" id="PTHR24171:SF9">
    <property type="entry name" value="ANKYRIN REPEAT DOMAIN-CONTAINING PROTEIN 39"/>
    <property type="match status" value="1"/>
</dbReference>
<feature type="repeat" description="ANK" evidence="3">
    <location>
        <begin position="404"/>
        <end position="436"/>
    </location>
</feature>
<evidence type="ECO:0000313" key="7">
    <source>
        <dbReference type="Proteomes" id="UP000028545"/>
    </source>
</evidence>
<dbReference type="PROSITE" id="PS50088">
    <property type="entry name" value="ANK_REPEAT"/>
    <property type="match status" value="13"/>
</dbReference>
<dbReference type="RefSeq" id="XP_016643447.1">
    <property type="nucleotide sequence ID" value="XM_016786845.1"/>
</dbReference>
<gene>
    <name evidence="6" type="ORF">SAPIO_CDS4250</name>
</gene>
<dbReference type="EMBL" id="JOWA01000091">
    <property type="protein sequence ID" value="KEZ43648.1"/>
    <property type="molecule type" value="Genomic_DNA"/>
</dbReference>
<dbReference type="AlphaFoldDB" id="A0A084G8I6"/>
<keyword evidence="7" id="KW-1185">Reference proteome</keyword>
<feature type="domain" description="Clr5" evidence="5">
    <location>
        <begin position="13"/>
        <end position="61"/>
    </location>
</feature>
<dbReference type="VEuPathDB" id="FungiDB:SAPIO_CDS4250"/>
<sequence length="706" mass="76754">MASSEKKPLPSPGEWETHKDDICKLYPLMKLEDLMKFMESKGLYATQAIYKKKFRDWGLRKYVSAAQALEADEKKRRLEEEGHAADEIVISSGIAVPSSKIQRHVKRHKTAASLATGMTATGTLAPSLGMNRALQDVNNYGVMPGIAARTLESTAAFQNLGFGGSHTSQGSAYPTMTVVGTQTPQVFQQRSMLRFDQLTPENTVMHPSLEAVMPVRTEPELLMTEPSDDSWLDLFLLQPDPINSVVNAPSPGTGVRPHRQSSGSRHTAPGRQPIHQAAQNGHLSIVKALLRARPNCCDLKGQFGETPLFLASQEGHIDVARVLLDAEADPSIQVPKNGRGPIHQASQGGHLTVVQLLLERGADPDSHNGQQVSPLWLAAQGGHEAIAKLLLSKGADPNFQAVDVNRGPLHQAAQGGHLEVVDLLLKHKAKVDVMEEDKATPFWLACQEGHLKVAQLLIDAGANVNARTSNWGRHPIHQAAQNGHTDIVQLLVDNNALIDAGEDDNVTALWLACQQGHRDIAEILLRNNANPNNMATESRRSPLHQAAQNGHADVMRLLIEHGGKVNNVEISGWPPLMLACQQGHLGVVELLIERQADIHIEEKDGATALWLASQQGHVEIVRLLLIKGAKQTATRSTGRRPIHQAAQNGHLEVVKLLKQFGGGIDAPCKGDEVTKQITPLWLASQGGHEDVVLYLLEHGAEAVIRT</sequence>
<feature type="repeat" description="ANK" evidence="3">
    <location>
        <begin position="538"/>
        <end position="570"/>
    </location>
</feature>
<evidence type="ECO:0000256" key="4">
    <source>
        <dbReference type="SAM" id="MobiDB-lite"/>
    </source>
</evidence>
<feature type="repeat" description="ANK" evidence="3">
    <location>
        <begin position="675"/>
        <end position="706"/>
    </location>
</feature>
<dbReference type="OMA" id="RQPIHQA"/>
<evidence type="ECO:0000259" key="5">
    <source>
        <dbReference type="Pfam" id="PF14420"/>
    </source>
</evidence>
<dbReference type="PRINTS" id="PR01415">
    <property type="entry name" value="ANKYRIN"/>
</dbReference>